<evidence type="ECO:0000313" key="4">
    <source>
        <dbReference type="EMBL" id="ALV28506.1"/>
    </source>
</evidence>
<evidence type="ECO:0000259" key="3">
    <source>
        <dbReference type="PROSITE" id="PS50977"/>
    </source>
</evidence>
<dbReference type="Pfam" id="PF00440">
    <property type="entry name" value="TetR_N"/>
    <property type="match status" value="1"/>
</dbReference>
<name>A0A0U2W7R8_9HYPH</name>
<dbReference type="SUPFAM" id="SSF46689">
    <property type="entry name" value="Homeodomain-like"/>
    <property type="match status" value="1"/>
</dbReference>
<proteinExistence type="predicted"/>
<evidence type="ECO:0000256" key="1">
    <source>
        <dbReference type="ARBA" id="ARBA00023125"/>
    </source>
</evidence>
<gene>
    <name evidence="4" type="ORF">APZ00_16730</name>
</gene>
<accession>A0A0U2W7R8</accession>
<dbReference type="STRING" id="121719.APZ00_16730"/>
<reference evidence="4 5" key="1">
    <citation type="submission" date="2015-10" db="EMBL/GenBank/DDBJ databases">
        <title>The world's first case of liver abscess caused by Pannonibacter phragmitetus.</title>
        <authorList>
            <person name="Ming D."/>
            <person name="Wang M."/>
            <person name="Zhou Y."/>
            <person name="Jiang T."/>
            <person name="Hu S."/>
        </authorList>
    </citation>
    <scope>NUCLEOTIDE SEQUENCE [LARGE SCALE GENOMIC DNA]</scope>
    <source>
        <strain evidence="4 5">31801</strain>
    </source>
</reference>
<dbReference type="Proteomes" id="UP000064921">
    <property type="component" value="Chromosome"/>
</dbReference>
<keyword evidence="1 2" id="KW-0238">DNA-binding</keyword>
<dbReference type="GO" id="GO:0003677">
    <property type="term" value="F:DNA binding"/>
    <property type="evidence" value="ECO:0007669"/>
    <property type="project" value="UniProtKB-UniRule"/>
</dbReference>
<feature type="DNA-binding region" description="H-T-H motif" evidence="2">
    <location>
        <begin position="43"/>
        <end position="62"/>
    </location>
</feature>
<dbReference type="EMBL" id="CP013068">
    <property type="protein sequence ID" value="ALV28506.1"/>
    <property type="molecule type" value="Genomic_DNA"/>
</dbReference>
<dbReference type="PRINTS" id="PR00455">
    <property type="entry name" value="HTHTETR"/>
</dbReference>
<evidence type="ECO:0000256" key="2">
    <source>
        <dbReference type="PROSITE-ProRule" id="PRU00335"/>
    </source>
</evidence>
<sequence length="250" mass="27451">MTIPNPASFRSAASDREKRVRTRALLMDCAIAEFAAKGLAQTAVDDIVTRAKVSRGTFYYHFANMDEIMEAVGRAVAATFVSIVDQDIREVETGPERVALATQIFIEMASAIPDWGRLVSDALTNMGVFYAHISRGIRKDVLVGFRSGDFRIEPTDFLFSGLLAVVGAAVRARLQFPDDRTIAPQAAELVLLMLATPSETARTLPGEVMRKYSGKVWHNPDEIQKSLATIMPPLLNEMLDSQESSADART</sequence>
<dbReference type="RefSeq" id="WP_058899596.1">
    <property type="nucleotide sequence ID" value="NZ_CP013068.1"/>
</dbReference>
<dbReference type="Gene3D" id="1.10.357.10">
    <property type="entry name" value="Tetracycline Repressor, domain 2"/>
    <property type="match status" value="1"/>
</dbReference>
<dbReference type="InterPro" id="IPR009057">
    <property type="entry name" value="Homeodomain-like_sf"/>
</dbReference>
<feature type="domain" description="HTH tetR-type" evidence="3">
    <location>
        <begin position="20"/>
        <end position="80"/>
    </location>
</feature>
<dbReference type="InterPro" id="IPR001647">
    <property type="entry name" value="HTH_TetR"/>
</dbReference>
<dbReference type="PROSITE" id="PS50977">
    <property type="entry name" value="HTH_TETR_2"/>
    <property type="match status" value="1"/>
</dbReference>
<dbReference type="PANTHER" id="PTHR43479:SF11">
    <property type="entry name" value="ACREF_ENVCD OPERON REPRESSOR-RELATED"/>
    <property type="match status" value="1"/>
</dbReference>
<dbReference type="PANTHER" id="PTHR43479">
    <property type="entry name" value="ACREF/ENVCD OPERON REPRESSOR-RELATED"/>
    <property type="match status" value="1"/>
</dbReference>
<dbReference type="KEGG" id="pphr:APZ00_16730"/>
<dbReference type="InterPro" id="IPR050624">
    <property type="entry name" value="HTH-type_Tx_Regulator"/>
</dbReference>
<organism evidence="4 5">
    <name type="scientific">Pannonibacter phragmitetus</name>
    <dbReference type="NCBI Taxonomy" id="121719"/>
    <lineage>
        <taxon>Bacteria</taxon>
        <taxon>Pseudomonadati</taxon>
        <taxon>Pseudomonadota</taxon>
        <taxon>Alphaproteobacteria</taxon>
        <taxon>Hyphomicrobiales</taxon>
        <taxon>Stappiaceae</taxon>
        <taxon>Pannonibacter</taxon>
    </lineage>
</organism>
<evidence type="ECO:0000313" key="5">
    <source>
        <dbReference type="Proteomes" id="UP000064921"/>
    </source>
</evidence>
<protein>
    <recommendedName>
        <fullName evidence="3">HTH tetR-type domain-containing protein</fullName>
    </recommendedName>
</protein>
<dbReference type="AlphaFoldDB" id="A0A0U2W7R8"/>
<keyword evidence="5" id="KW-1185">Reference proteome</keyword>